<dbReference type="AlphaFoldDB" id="A0A919E8D0"/>
<sequence>MTVTPPARAIVHSPFRSAWAARCRPTSEDEQAVSTVTAGPSKPKAYDSRPEAALPVLPISRYPSTPSGTFCIPEA</sequence>
<dbReference type="EMBL" id="BNBI01000017">
    <property type="protein sequence ID" value="GHF28303.1"/>
    <property type="molecule type" value="Genomic_DNA"/>
</dbReference>
<dbReference type="Proteomes" id="UP000630718">
    <property type="component" value="Unassembled WGS sequence"/>
</dbReference>
<evidence type="ECO:0000313" key="1">
    <source>
        <dbReference type="EMBL" id="GHF28303.1"/>
    </source>
</evidence>
<organism evidence="1 2">
    <name type="scientific">Streptomyces fumanus</name>
    <dbReference type="NCBI Taxonomy" id="67302"/>
    <lineage>
        <taxon>Bacteria</taxon>
        <taxon>Bacillati</taxon>
        <taxon>Actinomycetota</taxon>
        <taxon>Actinomycetes</taxon>
        <taxon>Kitasatosporales</taxon>
        <taxon>Streptomycetaceae</taxon>
        <taxon>Streptomyces</taxon>
    </lineage>
</organism>
<reference evidence="1" key="2">
    <citation type="submission" date="2020-09" db="EMBL/GenBank/DDBJ databases">
        <authorList>
            <person name="Sun Q."/>
            <person name="Ohkuma M."/>
        </authorList>
    </citation>
    <scope>NUCLEOTIDE SEQUENCE</scope>
    <source>
        <strain evidence="1">JCM 4477</strain>
    </source>
</reference>
<accession>A0A919E8D0</accession>
<reference evidence="1" key="1">
    <citation type="journal article" date="2014" name="Int. J. Syst. Evol. Microbiol.">
        <title>Complete genome sequence of Corynebacterium casei LMG S-19264T (=DSM 44701T), isolated from a smear-ripened cheese.</title>
        <authorList>
            <consortium name="US DOE Joint Genome Institute (JGI-PGF)"/>
            <person name="Walter F."/>
            <person name="Albersmeier A."/>
            <person name="Kalinowski J."/>
            <person name="Ruckert C."/>
        </authorList>
    </citation>
    <scope>NUCLEOTIDE SEQUENCE</scope>
    <source>
        <strain evidence="1">JCM 4477</strain>
    </source>
</reference>
<protein>
    <submittedName>
        <fullName evidence="1">Uncharacterized protein</fullName>
    </submittedName>
</protein>
<keyword evidence="2" id="KW-1185">Reference proteome</keyword>
<evidence type="ECO:0000313" key="2">
    <source>
        <dbReference type="Proteomes" id="UP000630718"/>
    </source>
</evidence>
<comment type="caution">
    <text evidence="1">The sequence shown here is derived from an EMBL/GenBank/DDBJ whole genome shotgun (WGS) entry which is preliminary data.</text>
</comment>
<proteinExistence type="predicted"/>
<name>A0A919E8D0_9ACTN</name>
<gene>
    <name evidence="1" type="ORF">GCM10018772_62460</name>
</gene>